<dbReference type="InParanoid" id="A0A078AJZ5"/>
<name>A0A078AJZ5_STYLE</name>
<keyword evidence="3" id="KW-1185">Reference proteome</keyword>
<accession>A0A078AJZ5</accession>
<organism evidence="2 3">
    <name type="scientific">Stylonychia lemnae</name>
    <name type="common">Ciliate</name>
    <dbReference type="NCBI Taxonomy" id="5949"/>
    <lineage>
        <taxon>Eukaryota</taxon>
        <taxon>Sar</taxon>
        <taxon>Alveolata</taxon>
        <taxon>Ciliophora</taxon>
        <taxon>Intramacronucleata</taxon>
        <taxon>Spirotrichea</taxon>
        <taxon>Stichotrichia</taxon>
        <taxon>Sporadotrichida</taxon>
        <taxon>Oxytrichidae</taxon>
        <taxon>Stylonychinae</taxon>
        <taxon>Stylonychia</taxon>
    </lineage>
</organism>
<evidence type="ECO:0000313" key="2">
    <source>
        <dbReference type="EMBL" id="CDW82221.1"/>
    </source>
</evidence>
<dbReference type="Proteomes" id="UP000039865">
    <property type="component" value="Unassembled WGS sequence"/>
</dbReference>
<evidence type="ECO:0000313" key="3">
    <source>
        <dbReference type="Proteomes" id="UP000039865"/>
    </source>
</evidence>
<proteinExistence type="predicted"/>
<feature type="region of interest" description="Disordered" evidence="1">
    <location>
        <begin position="231"/>
        <end position="263"/>
    </location>
</feature>
<dbReference type="AlphaFoldDB" id="A0A078AJZ5"/>
<reference evidence="2 3" key="1">
    <citation type="submission" date="2014-06" db="EMBL/GenBank/DDBJ databases">
        <authorList>
            <person name="Swart Estienne"/>
        </authorList>
    </citation>
    <scope>NUCLEOTIDE SEQUENCE [LARGE SCALE GENOMIC DNA]</scope>
    <source>
        <strain evidence="2 3">130c</strain>
    </source>
</reference>
<evidence type="ECO:0000256" key="1">
    <source>
        <dbReference type="SAM" id="MobiDB-lite"/>
    </source>
</evidence>
<protein>
    <submittedName>
        <fullName evidence="2">Uncharacterized protein</fullName>
    </submittedName>
</protein>
<gene>
    <name evidence="2" type="primary">Contig17043.g18150</name>
    <name evidence="2" type="ORF">STYLEM_11251</name>
</gene>
<sequence>MHNQTQSNFSDFLKPNQADNDHYKLSFGQGEIQESPPKIIDTLESQQEESYQLKLTLKRSDTRWQDKSNIDGSGKYFYNQNEEQIFKNQSTLQKMDTSPFNFLQRKNTFVDGISKGSFSLDEVDNELIAQIQEYQSNNEELTEDQRERCEQFLKNNPQFEKLFVNTSDPNQWKAVINFLSQNPPIVQKLLSQNSSTLSNLELGLRGINNQRHKSQLRDSKESSFVTETDESFLSDFSDTPKEGQRHTRSASMNQVSAKKSKFAKDAVERQKSMKTIRKQTFILTADGIKTYQQKVEARRQKQETERVKNVKMLHEAMAKVFVENLNYIHENNYIKFQTPIKIRLQHRKKENILNFIQDWSKVPLFSKVAHGRLKLSSEQKMLQEIDLFNKYIYMKGFEKTQLLRGLEIKLHDFVKSVKYELGMNKLQYQVNLNVGQIPEVEHNRGQSLGSIVSSAIKSTKESEQAKIDMIRQRDRKINSWMINSTIYDMCMDLMMCKKLFRFRTTMILIFQKLIEKDQQECNFCDLQDQYKNNQNTYAMKYLGDSLKRVINVNMKLKNLILYEYRPQAREFFTSHRFHFAMDPSENYSDFIDKLTADIDFWKTQQNL</sequence>
<dbReference type="EMBL" id="CCKQ01010683">
    <property type="protein sequence ID" value="CDW82221.1"/>
    <property type="molecule type" value="Genomic_DNA"/>
</dbReference>